<dbReference type="EMBL" id="CP092863">
    <property type="protein sequence ID" value="UYV61977.1"/>
    <property type="molecule type" value="Genomic_DNA"/>
</dbReference>
<evidence type="ECO:0000313" key="2">
    <source>
        <dbReference type="EMBL" id="UYV61977.1"/>
    </source>
</evidence>
<protein>
    <recommendedName>
        <fullName evidence="4">ATP synthase F0 subunit 8</fullName>
    </recommendedName>
</protein>
<keyword evidence="1" id="KW-0472">Membrane</keyword>
<name>A0ABY6JZ64_9ARAC</name>
<keyword evidence="3" id="KW-1185">Reference proteome</keyword>
<feature type="transmembrane region" description="Helical" evidence="1">
    <location>
        <begin position="12"/>
        <end position="32"/>
    </location>
</feature>
<keyword evidence="1" id="KW-0812">Transmembrane</keyword>
<proteinExistence type="predicted"/>
<dbReference type="Proteomes" id="UP001235939">
    <property type="component" value="Chromosome 01"/>
</dbReference>
<accession>A0ABY6JZ64</accession>
<sequence>MTIKKYLVQLTWVNIFSKLVLLITNVFCYDMFSKMSIPRVLPESVPNASNSSKHRKSSVIAQIKNRTCAESVLSVDSSNAMEKYIFSSLIILQNCCFIFVANSFCRSVMVPLKEVLKEDKKQESSKM</sequence>
<keyword evidence="1" id="KW-1133">Transmembrane helix</keyword>
<evidence type="ECO:0000256" key="1">
    <source>
        <dbReference type="SAM" id="Phobius"/>
    </source>
</evidence>
<evidence type="ECO:0000313" key="3">
    <source>
        <dbReference type="Proteomes" id="UP001235939"/>
    </source>
</evidence>
<reference evidence="2 3" key="1">
    <citation type="submission" date="2022-01" db="EMBL/GenBank/DDBJ databases">
        <title>A chromosomal length assembly of Cordylochernes scorpioides.</title>
        <authorList>
            <person name="Zeh D."/>
            <person name="Zeh J."/>
        </authorList>
    </citation>
    <scope>NUCLEOTIDE SEQUENCE [LARGE SCALE GENOMIC DNA]</scope>
    <source>
        <strain evidence="2">IN4F17</strain>
        <tissue evidence="2">Whole Body</tissue>
    </source>
</reference>
<gene>
    <name evidence="2" type="ORF">LAZ67_1007241</name>
</gene>
<organism evidence="2 3">
    <name type="scientific">Cordylochernes scorpioides</name>
    <dbReference type="NCBI Taxonomy" id="51811"/>
    <lineage>
        <taxon>Eukaryota</taxon>
        <taxon>Metazoa</taxon>
        <taxon>Ecdysozoa</taxon>
        <taxon>Arthropoda</taxon>
        <taxon>Chelicerata</taxon>
        <taxon>Arachnida</taxon>
        <taxon>Pseudoscorpiones</taxon>
        <taxon>Cheliferoidea</taxon>
        <taxon>Chernetidae</taxon>
        <taxon>Cordylochernes</taxon>
    </lineage>
</organism>
<evidence type="ECO:0008006" key="4">
    <source>
        <dbReference type="Google" id="ProtNLM"/>
    </source>
</evidence>